<dbReference type="EMBL" id="JACGWU010000003">
    <property type="protein sequence ID" value="MBA8829176.1"/>
    <property type="molecule type" value="Genomic_DNA"/>
</dbReference>
<sequence length="277" mass="28809">MSTAVCPTMTWTSSVGSTNVVLRQRATQESPVEAPDFTVLATDNQTAGRGRLDRTWIAPAGGSLAVSVLLRPQTPSSRPLEMAAFGWYSLLAGLAMTRACASVLEVPATATLKWPNDVLVNHKKVSGILTELVITPTGPALIIGAGVNLTLTADQLPTPTSTSLTLAGVTPEQQGDLLDSVLAAYLTELRRLTAVFAAAEGDVESSGVRAQVVKACDTIGRSVRVELPSGQSPIGTATGLDSQGCLWVDLGTDAPPLVVAAGDVTHLRVLMEDAQPD</sequence>
<gene>
    <name evidence="5" type="ORF">FB555_001279</name>
</gene>
<feature type="domain" description="BPL/LPL catalytic" evidence="4">
    <location>
        <begin position="1"/>
        <end position="197"/>
    </location>
</feature>
<dbReference type="GO" id="GO:0004077">
    <property type="term" value="F:biotin--[biotin carboxyl-carrier protein] ligase activity"/>
    <property type="evidence" value="ECO:0007669"/>
    <property type="project" value="UniProtKB-EC"/>
</dbReference>
<dbReference type="CDD" id="cd16442">
    <property type="entry name" value="BPL"/>
    <property type="match status" value="1"/>
</dbReference>
<evidence type="ECO:0000313" key="5">
    <source>
        <dbReference type="EMBL" id="MBA8829176.1"/>
    </source>
</evidence>
<dbReference type="Proteomes" id="UP000524237">
    <property type="component" value="Unassembled WGS sequence"/>
</dbReference>
<dbReference type="InterPro" id="IPR045864">
    <property type="entry name" value="aa-tRNA-synth_II/BPL/LPL"/>
</dbReference>
<reference evidence="5 6" key="1">
    <citation type="submission" date="2020-07" db="EMBL/GenBank/DDBJ databases">
        <title>Sequencing the genomes of 1000 actinobacteria strains.</title>
        <authorList>
            <person name="Klenk H.-P."/>
        </authorList>
    </citation>
    <scope>NUCLEOTIDE SEQUENCE [LARGE SCALE GENOMIC DNA]</scope>
    <source>
        <strain evidence="5 6">DSM 23737</strain>
    </source>
</reference>
<dbReference type="InterPro" id="IPR003142">
    <property type="entry name" value="BPL_C"/>
</dbReference>
<evidence type="ECO:0000256" key="1">
    <source>
        <dbReference type="ARBA" id="ARBA00022598"/>
    </source>
</evidence>
<dbReference type="SUPFAM" id="SSF55681">
    <property type="entry name" value="Class II aaRS and biotin synthetases"/>
    <property type="match status" value="1"/>
</dbReference>
<keyword evidence="6" id="KW-1185">Reference proteome</keyword>
<dbReference type="NCBIfam" id="TIGR00121">
    <property type="entry name" value="birA_ligase"/>
    <property type="match status" value="1"/>
</dbReference>
<evidence type="ECO:0000256" key="2">
    <source>
        <dbReference type="ARBA" id="ARBA00023267"/>
    </source>
</evidence>
<dbReference type="GO" id="GO:0005737">
    <property type="term" value="C:cytoplasm"/>
    <property type="evidence" value="ECO:0007669"/>
    <property type="project" value="TreeGrafter"/>
</dbReference>
<dbReference type="PANTHER" id="PTHR12835">
    <property type="entry name" value="BIOTIN PROTEIN LIGASE"/>
    <property type="match status" value="1"/>
</dbReference>
<dbReference type="PANTHER" id="PTHR12835:SF5">
    <property type="entry name" value="BIOTIN--PROTEIN LIGASE"/>
    <property type="match status" value="1"/>
</dbReference>
<dbReference type="Pfam" id="PF03099">
    <property type="entry name" value="BPL_LplA_LipB"/>
    <property type="match status" value="1"/>
</dbReference>
<dbReference type="InterPro" id="IPR004408">
    <property type="entry name" value="Biotin_CoA_COase_ligase"/>
</dbReference>
<dbReference type="EC" id="6.3.4.15" evidence="3"/>
<dbReference type="Pfam" id="PF02237">
    <property type="entry name" value="BPL_C"/>
    <property type="match status" value="1"/>
</dbReference>
<evidence type="ECO:0000259" key="4">
    <source>
        <dbReference type="PROSITE" id="PS51733"/>
    </source>
</evidence>
<comment type="caution">
    <text evidence="5">The sequence shown here is derived from an EMBL/GenBank/DDBJ whole genome shotgun (WGS) entry which is preliminary data.</text>
</comment>
<name>A0A7W3JTV6_9MICO</name>
<evidence type="ECO:0000313" key="6">
    <source>
        <dbReference type="Proteomes" id="UP000524237"/>
    </source>
</evidence>
<dbReference type="Gene3D" id="2.30.30.100">
    <property type="match status" value="1"/>
</dbReference>
<accession>A0A7W3JTV6</accession>
<evidence type="ECO:0000256" key="3">
    <source>
        <dbReference type="ARBA" id="ARBA00024227"/>
    </source>
</evidence>
<keyword evidence="2" id="KW-0092">Biotin</keyword>
<dbReference type="Gene3D" id="3.30.930.10">
    <property type="entry name" value="Bira Bifunctional Protein, Domain 2"/>
    <property type="match status" value="1"/>
</dbReference>
<dbReference type="AlphaFoldDB" id="A0A7W3JTV6"/>
<proteinExistence type="predicted"/>
<dbReference type="PROSITE" id="PS51733">
    <property type="entry name" value="BPL_LPL_CATALYTIC"/>
    <property type="match status" value="1"/>
</dbReference>
<protein>
    <recommendedName>
        <fullName evidence="3">biotin--[biotin carboxyl-carrier protein] ligase</fullName>
        <ecNumber evidence="3">6.3.4.15</ecNumber>
    </recommendedName>
</protein>
<organism evidence="5 6">
    <name type="scientific">Alpinimonas psychrophila</name>
    <dbReference type="NCBI Taxonomy" id="748908"/>
    <lineage>
        <taxon>Bacteria</taxon>
        <taxon>Bacillati</taxon>
        <taxon>Actinomycetota</taxon>
        <taxon>Actinomycetes</taxon>
        <taxon>Micrococcales</taxon>
        <taxon>Microbacteriaceae</taxon>
        <taxon>Alpinimonas</taxon>
    </lineage>
</organism>
<dbReference type="InterPro" id="IPR004143">
    <property type="entry name" value="BPL_LPL_catalytic"/>
</dbReference>
<keyword evidence="1 5" id="KW-0436">Ligase</keyword>